<dbReference type="PANTHER" id="PTHR46179:SF13">
    <property type="entry name" value="C2H2-TYPE DOMAIN-CONTAINING PROTEIN"/>
    <property type="match status" value="1"/>
</dbReference>
<evidence type="ECO:0000256" key="4">
    <source>
        <dbReference type="ARBA" id="ARBA00022833"/>
    </source>
</evidence>
<keyword evidence="5" id="KW-0805">Transcription regulation</keyword>
<sequence length="972" mass="111145">MASATANLPPTVQDPVSTVIDNGTLNQSDHVQKLFNQPNIVIHAIPHNDSPTAYRMVKSGTSIELTTHERSDQSDLPSNNKKISNGVDKHKETFLPSKKNGKSEIVLVPIVRKRKECGHFEPCESLTCDVVYQQYEDEKGLTPLISTSLKEEEIDEEVSKQCECQKYDPLSSNDDHSQSASTELYKCNKCTTCDICGMKFDNLVDHLNHKKCKRKSDFLHNIATPTEVFKYKMRQRELQILDDAKFKKTSDYLDPVMGFSRTMTALTNNDELIIIPKAPPPHYKLFNSNTSPMNNLINLNNYYGQGRYGSNYCNSFKNNYRSKKLLDADKELTSAMITSIIESCQKSIESRPKRDKTNYLSLRYKSEKPHYLSSKHIKLSDHLNGGTVEIKDLTNAQFNYPIDANMLVQKSNTYPKKNTKTNIQDKNNLNSLDQQPVLTSLGLTPTNQKAPESSQILKKESKNSEKKVKAFTNLASTDENNSQTSEYKLEVTLQNENEKPMITPLLKSPNENKKFKAIANKNQLASKHLVNILPKPSDKIASEEICSKLEVSSQKEVIELFKKQKFKKRSRKKLLKKGKFKCTHCQKGFSSIEYCKLHIARHENNTAFFCRICEKGFVDKYEMKKHSEVSHKIGEVKCEMCNSIVSSVEELNKHMKNPSTKLEHKCLECSECFDTCRGLDYHMRKIHGFLICAICKHQIAKLKIKRHLMLEHSISKNRVESNLNKLSLEPEKNDSASLENSINEVDLQPIEKIQFPKENKTNDDCLARSRTSRRKLSKEMFLCTVCDRRFENEKQFQIHLANNPMKFTTCSKCSKKFHRKAECNEHNKTCGTNVIIPVKQAVKRKISKYLNENLNLKNGKFSTVATNSTEVNSADQNQNTALKHEKCDQLEVVKMEDVAKNIEKSKDIAKNSIKTKALNGVKEDLNSSEFVKVTENENVWELNVNLSEANFIESSCKLMQSILHDHDYLETH</sequence>
<feature type="compositionally biased region" description="Polar residues" evidence="9">
    <location>
        <begin position="440"/>
        <end position="456"/>
    </location>
</feature>
<dbReference type="PROSITE" id="PS00028">
    <property type="entry name" value="ZINC_FINGER_C2H2_1"/>
    <property type="match status" value="3"/>
</dbReference>
<dbReference type="Proteomes" id="UP001627154">
    <property type="component" value="Unassembled WGS sequence"/>
</dbReference>
<dbReference type="InterPro" id="IPR013087">
    <property type="entry name" value="Znf_C2H2_type"/>
</dbReference>
<evidence type="ECO:0000256" key="5">
    <source>
        <dbReference type="ARBA" id="ARBA00023015"/>
    </source>
</evidence>
<organism evidence="11 12">
    <name type="scientific">Trichogramma kaykai</name>
    <dbReference type="NCBI Taxonomy" id="54128"/>
    <lineage>
        <taxon>Eukaryota</taxon>
        <taxon>Metazoa</taxon>
        <taxon>Ecdysozoa</taxon>
        <taxon>Arthropoda</taxon>
        <taxon>Hexapoda</taxon>
        <taxon>Insecta</taxon>
        <taxon>Pterygota</taxon>
        <taxon>Neoptera</taxon>
        <taxon>Endopterygota</taxon>
        <taxon>Hymenoptera</taxon>
        <taxon>Apocrita</taxon>
        <taxon>Proctotrupomorpha</taxon>
        <taxon>Chalcidoidea</taxon>
        <taxon>Trichogrammatidae</taxon>
        <taxon>Trichogramma</taxon>
    </lineage>
</organism>
<keyword evidence="2" id="KW-0479">Metal-binding</keyword>
<feature type="domain" description="C2H2-type" evidence="10">
    <location>
        <begin position="608"/>
        <end position="631"/>
    </location>
</feature>
<dbReference type="AlphaFoldDB" id="A0ABD2X183"/>
<evidence type="ECO:0000256" key="9">
    <source>
        <dbReference type="SAM" id="MobiDB-lite"/>
    </source>
</evidence>
<evidence type="ECO:0000256" key="7">
    <source>
        <dbReference type="ARBA" id="ARBA00023242"/>
    </source>
</evidence>
<dbReference type="SMART" id="SM00355">
    <property type="entry name" value="ZnF_C2H2"/>
    <property type="match status" value="8"/>
</dbReference>
<feature type="domain" description="C2H2-type" evidence="10">
    <location>
        <begin position="664"/>
        <end position="687"/>
    </location>
</feature>
<keyword evidence="12" id="KW-1185">Reference proteome</keyword>
<name>A0ABD2X183_9HYME</name>
<evidence type="ECO:0000256" key="3">
    <source>
        <dbReference type="ARBA" id="ARBA00022771"/>
    </source>
</evidence>
<comment type="subcellular location">
    <subcellularLocation>
        <location evidence="1">Nucleus</location>
    </subcellularLocation>
</comment>
<keyword evidence="3 8" id="KW-0863">Zinc-finger</keyword>
<feature type="compositionally biased region" description="Polar residues" evidence="9">
    <location>
        <begin position="74"/>
        <end position="83"/>
    </location>
</feature>
<protein>
    <recommendedName>
        <fullName evidence="10">C2H2-type domain-containing protein</fullName>
    </recommendedName>
</protein>
<keyword evidence="6" id="KW-0804">Transcription</keyword>
<reference evidence="11 12" key="1">
    <citation type="journal article" date="2024" name="bioRxiv">
        <title>A reference genome for Trichogramma kaykai: A tiny desert-dwelling parasitoid wasp with competing sex-ratio distorters.</title>
        <authorList>
            <person name="Culotta J."/>
            <person name="Lindsey A.R."/>
        </authorList>
    </citation>
    <scope>NUCLEOTIDE SEQUENCE [LARGE SCALE GENOMIC DNA]</scope>
    <source>
        <strain evidence="11 12">KSX58</strain>
    </source>
</reference>
<comment type="caution">
    <text evidence="11">The sequence shown here is derived from an EMBL/GenBank/DDBJ whole genome shotgun (WGS) entry which is preliminary data.</text>
</comment>
<dbReference type="PROSITE" id="PS50157">
    <property type="entry name" value="ZINC_FINGER_C2H2_2"/>
    <property type="match status" value="3"/>
</dbReference>
<evidence type="ECO:0000256" key="2">
    <source>
        <dbReference type="ARBA" id="ARBA00022723"/>
    </source>
</evidence>
<feature type="region of interest" description="Disordered" evidence="9">
    <location>
        <begin position="67"/>
        <end position="86"/>
    </location>
</feature>
<keyword evidence="4" id="KW-0862">Zinc</keyword>
<dbReference type="Gene3D" id="3.30.160.60">
    <property type="entry name" value="Classic Zinc Finger"/>
    <property type="match status" value="2"/>
</dbReference>
<evidence type="ECO:0000259" key="10">
    <source>
        <dbReference type="PROSITE" id="PS50157"/>
    </source>
</evidence>
<accession>A0ABD2X183</accession>
<dbReference type="InterPro" id="IPR051061">
    <property type="entry name" value="Zinc_finger_trans_reg"/>
</dbReference>
<evidence type="ECO:0000313" key="12">
    <source>
        <dbReference type="Proteomes" id="UP001627154"/>
    </source>
</evidence>
<dbReference type="GO" id="GO:0005634">
    <property type="term" value="C:nucleus"/>
    <property type="evidence" value="ECO:0007669"/>
    <property type="project" value="UniProtKB-SubCell"/>
</dbReference>
<evidence type="ECO:0000256" key="8">
    <source>
        <dbReference type="PROSITE-ProRule" id="PRU00042"/>
    </source>
</evidence>
<dbReference type="PANTHER" id="PTHR46179">
    <property type="entry name" value="ZINC FINGER PROTEIN"/>
    <property type="match status" value="1"/>
</dbReference>
<dbReference type="GO" id="GO:0008270">
    <property type="term" value="F:zinc ion binding"/>
    <property type="evidence" value="ECO:0007669"/>
    <property type="project" value="UniProtKB-KW"/>
</dbReference>
<dbReference type="InterPro" id="IPR036236">
    <property type="entry name" value="Znf_C2H2_sf"/>
</dbReference>
<dbReference type="EMBL" id="JBJJXI010000058">
    <property type="protein sequence ID" value="KAL3399047.1"/>
    <property type="molecule type" value="Genomic_DNA"/>
</dbReference>
<proteinExistence type="predicted"/>
<evidence type="ECO:0000256" key="1">
    <source>
        <dbReference type="ARBA" id="ARBA00004123"/>
    </source>
</evidence>
<feature type="region of interest" description="Disordered" evidence="9">
    <location>
        <begin position="440"/>
        <end position="463"/>
    </location>
</feature>
<feature type="domain" description="C2H2-type" evidence="10">
    <location>
        <begin position="580"/>
        <end position="607"/>
    </location>
</feature>
<keyword evidence="7" id="KW-0539">Nucleus</keyword>
<evidence type="ECO:0000313" key="11">
    <source>
        <dbReference type="EMBL" id="KAL3399047.1"/>
    </source>
</evidence>
<gene>
    <name evidence="11" type="ORF">TKK_007286</name>
</gene>
<evidence type="ECO:0000256" key="6">
    <source>
        <dbReference type="ARBA" id="ARBA00023163"/>
    </source>
</evidence>
<dbReference type="SUPFAM" id="SSF57667">
    <property type="entry name" value="beta-beta-alpha zinc fingers"/>
    <property type="match status" value="1"/>
</dbReference>